<dbReference type="EMBL" id="VSRO01000017">
    <property type="protein sequence ID" value="TYK54778.1"/>
    <property type="molecule type" value="Genomic_DNA"/>
</dbReference>
<keyword evidence="3" id="KW-0732">Signal</keyword>
<dbReference type="SUPFAM" id="SSF49401">
    <property type="entry name" value="Bacterial adhesins"/>
    <property type="match status" value="1"/>
</dbReference>
<reference evidence="6 7" key="2">
    <citation type="submission" date="2019-08" db="EMBL/GenBank/DDBJ databases">
        <authorList>
            <person name="Brilhante M."/>
            <person name="Perreten V."/>
        </authorList>
    </citation>
    <scope>NUCLEOTIDE SEQUENCE [LARGE SCALE GENOMIC DNA]</scope>
    <source>
        <strain evidence="6 7">MCP106</strain>
    </source>
</reference>
<protein>
    <submittedName>
        <fullName evidence="6">Fimbrial protein</fullName>
    </submittedName>
</protein>
<evidence type="ECO:0000313" key="7">
    <source>
        <dbReference type="Proteomes" id="UP000324029"/>
    </source>
</evidence>
<dbReference type="InterPro" id="IPR050263">
    <property type="entry name" value="Bact_Fimbrial_Adh_Pro"/>
</dbReference>
<organism evidence="6 7">
    <name type="scientific">Pseudomonas synxantha</name>
    <dbReference type="NCBI Taxonomy" id="47883"/>
    <lineage>
        <taxon>Bacteria</taxon>
        <taxon>Pseudomonadati</taxon>
        <taxon>Pseudomonadota</taxon>
        <taxon>Gammaproteobacteria</taxon>
        <taxon>Pseudomonadales</taxon>
        <taxon>Pseudomonadaceae</taxon>
        <taxon>Pseudomonas</taxon>
    </lineage>
</organism>
<dbReference type="Proteomes" id="UP000324029">
    <property type="component" value="Unassembled WGS sequence"/>
</dbReference>
<dbReference type="PANTHER" id="PTHR33420:SF12">
    <property type="entry name" value="FIMBRIN-LIKE PROTEIN FIMI-RELATED"/>
    <property type="match status" value="1"/>
</dbReference>
<dbReference type="GO" id="GO:0043709">
    <property type="term" value="P:cell adhesion involved in single-species biofilm formation"/>
    <property type="evidence" value="ECO:0007669"/>
    <property type="project" value="TreeGrafter"/>
</dbReference>
<feature type="domain" description="Fimbrial-type adhesion" evidence="5">
    <location>
        <begin position="67"/>
        <end position="209"/>
    </location>
</feature>
<dbReference type="Pfam" id="PF00419">
    <property type="entry name" value="Fimbrial"/>
    <property type="match status" value="1"/>
</dbReference>
<name>A0A5D3G3X1_9PSED</name>
<keyword evidence="4" id="KW-0281">Fimbrium</keyword>
<comment type="caution">
    <text evidence="6">The sequence shown here is derived from an EMBL/GenBank/DDBJ whole genome shotgun (WGS) entry which is preliminary data.</text>
</comment>
<dbReference type="InterPro" id="IPR000259">
    <property type="entry name" value="Adhesion_dom_fimbrial"/>
</dbReference>
<sequence>MKCPGGHFIIKVTCWQGGISLNVYRVSIWVSVLIAFLTISAHSVVNAAGGSNTVVTLPGGRVAVFGAVTTGACSVSISNTDKIVLMGTVKSNQFMGVGSDSQAVPFSIQLDDCNSNVSESVGIIFSGIANEEDLQVLAITGGADAAQGVGLALFDADNQLLAVNADPIEYASLSKGVNTLSFFAKYRLVEQFVHPGVANATVDFTLVYQ</sequence>
<dbReference type="InterPro" id="IPR008966">
    <property type="entry name" value="Adhesion_dom_sf"/>
</dbReference>
<dbReference type="GO" id="GO:0009289">
    <property type="term" value="C:pilus"/>
    <property type="evidence" value="ECO:0007669"/>
    <property type="project" value="UniProtKB-SubCell"/>
</dbReference>
<evidence type="ECO:0000256" key="4">
    <source>
        <dbReference type="ARBA" id="ARBA00023263"/>
    </source>
</evidence>
<evidence type="ECO:0000259" key="5">
    <source>
        <dbReference type="Pfam" id="PF00419"/>
    </source>
</evidence>
<comment type="subcellular location">
    <subcellularLocation>
        <location evidence="1">Fimbrium</location>
    </subcellularLocation>
</comment>
<proteinExistence type="inferred from homology"/>
<evidence type="ECO:0000313" key="6">
    <source>
        <dbReference type="EMBL" id="TYK54778.1"/>
    </source>
</evidence>
<accession>A0A5D3G3X1</accession>
<dbReference type="PANTHER" id="PTHR33420">
    <property type="entry name" value="FIMBRIAL SUBUNIT ELFA-RELATED"/>
    <property type="match status" value="1"/>
</dbReference>
<dbReference type="InterPro" id="IPR036937">
    <property type="entry name" value="Adhesion_dom_fimbrial_sf"/>
</dbReference>
<dbReference type="AlphaFoldDB" id="A0A5D3G3X1"/>
<evidence type="ECO:0000256" key="3">
    <source>
        <dbReference type="ARBA" id="ARBA00022729"/>
    </source>
</evidence>
<dbReference type="Gene3D" id="2.60.40.1090">
    <property type="entry name" value="Fimbrial-type adhesion domain"/>
    <property type="match status" value="1"/>
</dbReference>
<gene>
    <name evidence="6" type="ORF">FXO26_26155</name>
</gene>
<evidence type="ECO:0000256" key="2">
    <source>
        <dbReference type="ARBA" id="ARBA00006671"/>
    </source>
</evidence>
<reference evidence="6 7" key="1">
    <citation type="submission" date="2019-08" db="EMBL/GenBank/DDBJ databases">
        <title>Subclass B2 metallo-beta lactamase from Pseudomonas synxantha.</title>
        <authorList>
            <person name="Poirel L."/>
            <person name="Palmieri M."/>
            <person name="Masseron A."/>
            <person name="Perreten V."/>
            <person name="Nordman P."/>
        </authorList>
    </citation>
    <scope>NUCLEOTIDE SEQUENCE [LARGE SCALE GENOMIC DNA]</scope>
    <source>
        <strain evidence="6 7">MCP106</strain>
    </source>
</reference>
<evidence type="ECO:0000256" key="1">
    <source>
        <dbReference type="ARBA" id="ARBA00004561"/>
    </source>
</evidence>
<comment type="similarity">
    <text evidence="2">Belongs to the fimbrial protein family.</text>
</comment>